<dbReference type="Proteomes" id="UP000315439">
    <property type="component" value="Unassembled WGS sequence"/>
</dbReference>
<name>A0A545UK60_9GAMM</name>
<sequence length="89" mass="10211">MDKQQMAEILYEIRTELAGNEKIEHHQRQLMEALAGEIEERIGSPEVDMSGDQFLLTRLKDLAKDFEAEHPKFTNIVGRLSDLLARMGI</sequence>
<evidence type="ECO:0000313" key="1">
    <source>
        <dbReference type="EMBL" id="TQV89855.1"/>
    </source>
</evidence>
<dbReference type="AlphaFoldDB" id="A0A545UK60"/>
<keyword evidence="2" id="KW-1185">Reference proteome</keyword>
<dbReference type="RefSeq" id="WP_142891919.1">
    <property type="nucleotide sequence ID" value="NZ_ML660160.1"/>
</dbReference>
<evidence type="ECO:0000313" key="2">
    <source>
        <dbReference type="Proteomes" id="UP000315439"/>
    </source>
</evidence>
<reference evidence="1 2" key="1">
    <citation type="submission" date="2019-07" db="EMBL/GenBank/DDBJ databases">
        <title>Draft genome for Aliikangiella sp. M105.</title>
        <authorList>
            <person name="Wang G."/>
        </authorList>
    </citation>
    <scope>NUCLEOTIDE SEQUENCE [LARGE SCALE GENOMIC DNA]</scope>
    <source>
        <strain evidence="1 2">M105</strain>
    </source>
</reference>
<protein>
    <submittedName>
        <fullName evidence="1">DUF4404 family protein</fullName>
    </submittedName>
</protein>
<proteinExistence type="predicted"/>
<dbReference type="OrthoDB" id="7063942at2"/>
<dbReference type="EMBL" id="VIKS01000001">
    <property type="protein sequence ID" value="TQV89855.1"/>
    <property type="molecule type" value="Genomic_DNA"/>
</dbReference>
<organism evidence="1 2">
    <name type="scientific">Aliikangiella coralliicola</name>
    <dbReference type="NCBI Taxonomy" id="2592383"/>
    <lineage>
        <taxon>Bacteria</taxon>
        <taxon>Pseudomonadati</taxon>
        <taxon>Pseudomonadota</taxon>
        <taxon>Gammaproteobacteria</taxon>
        <taxon>Oceanospirillales</taxon>
        <taxon>Pleioneaceae</taxon>
        <taxon>Aliikangiella</taxon>
    </lineage>
</organism>
<accession>A0A545UK60</accession>
<dbReference type="InterPro" id="IPR025516">
    <property type="entry name" value="DUF4404"/>
</dbReference>
<dbReference type="Pfam" id="PF14357">
    <property type="entry name" value="DUF4404"/>
    <property type="match status" value="1"/>
</dbReference>
<gene>
    <name evidence="1" type="ORF">FLL46_02990</name>
</gene>
<comment type="caution">
    <text evidence="1">The sequence shown here is derived from an EMBL/GenBank/DDBJ whole genome shotgun (WGS) entry which is preliminary data.</text>
</comment>